<accession>A0A7K3VUN1</accession>
<evidence type="ECO:0000259" key="2">
    <source>
        <dbReference type="Pfam" id="PF02371"/>
    </source>
</evidence>
<feature type="domain" description="Transposase IS116/IS110/IS902 C-terminal" evidence="2">
    <location>
        <begin position="213"/>
        <end position="294"/>
    </location>
</feature>
<name>A0A7K3VUN1_RHILE</name>
<evidence type="ECO:0000313" key="3">
    <source>
        <dbReference type="EMBL" id="NEK20604.1"/>
    </source>
</evidence>
<evidence type="ECO:0000313" key="4">
    <source>
        <dbReference type="Proteomes" id="UP000471705"/>
    </source>
</evidence>
<proteinExistence type="predicted"/>
<dbReference type="InterPro" id="IPR002525">
    <property type="entry name" value="Transp_IS110-like_N"/>
</dbReference>
<dbReference type="Pfam" id="PF01548">
    <property type="entry name" value="DEDD_Tnp_IS110"/>
    <property type="match status" value="1"/>
</dbReference>
<dbReference type="AlphaFoldDB" id="A0A7K3VUN1"/>
<dbReference type="InterPro" id="IPR003346">
    <property type="entry name" value="Transposase_20"/>
</dbReference>
<comment type="caution">
    <text evidence="3">The sequence shown here is derived from an EMBL/GenBank/DDBJ whole genome shotgun (WGS) entry which is preliminary data.</text>
</comment>
<dbReference type="GO" id="GO:0004803">
    <property type="term" value="F:transposase activity"/>
    <property type="evidence" value="ECO:0007669"/>
    <property type="project" value="InterPro"/>
</dbReference>
<dbReference type="GO" id="GO:0003677">
    <property type="term" value="F:DNA binding"/>
    <property type="evidence" value="ECO:0007669"/>
    <property type="project" value="InterPro"/>
</dbReference>
<dbReference type="RefSeq" id="WP_164051035.1">
    <property type="nucleotide sequence ID" value="NZ_WUFV01000050.1"/>
</dbReference>
<reference evidence="3 4" key="1">
    <citation type="submission" date="2019-12" db="EMBL/GenBank/DDBJ databases">
        <title>Rhizobium genotypes associated with high levels of biological nitrogen fixation by grain legumes in a temperate-maritime cropping system.</title>
        <authorList>
            <person name="Maluk M."/>
            <person name="Francesc Ferrando Molina F."/>
            <person name="Lopez Del Egido L."/>
            <person name="Lafos M."/>
            <person name="Langarica-Fuentes A."/>
            <person name="Gebre Yohannes G."/>
            <person name="Young M.W."/>
            <person name="Martin P."/>
            <person name="Gantlett R."/>
            <person name="Kenicer G."/>
            <person name="Hawes C."/>
            <person name="Begg G.S."/>
            <person name="Quilliam R.S."/>
            <person name="Squire G.R."/>
            <person name="Poole P.S."/>
            <person name="Young P.W."/>
            <person name="Iannetta P.M."/>
            <person name="James E.K."/>
        </authorList>
    </citation>
    <scope>NUCLEOTIDE SEQUENCE [LARGE SCALE GENOMIC DNA]</scope>
    <source>
        <strain evidence="3 4">JHI54</strain>
    </source>
</reference>
<organism evidence="3 4">
    <name type="scientific">Rhizobium leguminosarum</name>
    <dbReference type="NCBI Taxonomy" id="384"/>
    <lineage>
        <taxon>Bacteria</taxon>
        <taxon>Pseudomonadati</taxon>
        <taxon>Pseudomonadota</taxon>
        <taxon>Alphaproteobacteria</taxon>
        <taxon>Hyphomicrobiales</taxon>
        <taxon>Rhizobiaceae</taxon>
        <taxon>Rhizobium/Agrobacterium group</taxon>
        <taxon>Rhizobium</taxon>
    </lineage>
</organism>
<dbReference type="GO" id="GO:0006313">
    <property type="term" value="P:DNA transposition"/>
    <property type="evidence" value="ECO:0007669"/>
    <property type="project" value="InterPro"/>
</dbReference>
<evidence type="ECO:0000259" key="1">
    <source>
        <dbReference type="Pfam" id="PF01548"/>
    </source>
</evidence>
<dbReference type="InterPro" id="IPR047650">
    <property type="entry name" value="Transpos_IS110"/>
</dbReference>
<feature type="domain" description="Transposase IS110-like N-terminal" evidence="1">
    <location>
        <begin position="5"/>
        <end position="150"/>
    </location>
</feature>
<dbReference type="PANTHER" id="PTHR33055">
    <property type="entry name" value="TRANSPOSASE FOR INSERTION SEQUENCE ELEMENT IS1111A"/>
    <property type="match status" value="1"/>
</dbReference>
<dbReference type="Pfam" id="PF02371">
    <property type="entry name" value="Transposase_20"/>
    <property type="match status" value="1"/>
</dbReference>
<dbReference type="EMBL" id="WUFV01000050">
    <property type="protein sequence ID" value="NEK20604.1"/>
    <property type="molecule type" value="Genomic_DNA"/>
</dbReference>
<sequence>MEQFVGLDVSQDITHVCVIGSDGKIVWQGTCPSTPEGISNAVRAKASNAIRIGLESGPLSTWHWHALKSEGWPVICLDARHAKAALNMQMNKTDKNDAHGLAQIVKAGWYREVGVKSLDSHTIRSMLGARSQLISMRVEVSNQIRGMLKTFGIVLRRHDGLSFEALVSEACERDIGRVSHTVGTLLAVYTGLKAQILCLDRELARYARGSALCRRLMSIPGVGLLSAIAFITAIDDPVRFAKSSSVGAYLGLTPRRYQSGEIDHNGKISKCGDPLVRAYLFEAATTLLTRVGRWSALKAWGLRIAKRSGMKKAAVAVARKMAVIMHRVWTTGESFRWTSTPEHEAS</sequence>
<protein>
    <submittedName>
        <fullName evidence="3">IS110 family transposase</fullName>
    </submittedName>
</protein>
<dbReference type="Proteomes" id="UP000471705">
    <property type="component" value="Unassembled WGS sequence"/>
</dbReference>
<dbReference type="NCBIfam" id="NF033542">
    <property type="entry name" value="transpos_IS110"/>
    <property type="match status" value="1"/>
</dbReference>
<dbReference type="PANTHER" id="PTHR33055:SF3">
    <property type="entry name" value="PUTATIVE TRANSPOSASE FOR IS117-RELATED"/>
    <property type="match status" value="1"/>
</dbReference>
<gene>
    <name evidence="3" type="ORF">GR257_38325</name>
</gene>